<evidence type="ECO:0000313" key="3">
    <source>
        <dbReference type="Proteomes" id="UP000093199"/>
    </source>
</evidence>
<keyword evidence="1" id="KW-0812">Transmembrane</keyword>
<dbReference type="AlphaFoldDB" id="A0A1C0YCL0"/>
<feature type="transmembrane region" description="Helical" evidence="1">
    <location>
        <begin position="139"/>
        <end position="157"/>
    </location>
</feature>
<comment type="caution">
    <text evidence="2">The sequence shown here is derived from an EMBL/GenBank/DDBJ whole genome shotgun (WGS) entry which is preliminary data.</text>
</comment>
<dbReference type="OrthoDB" id="9839551at2"/>
<proteinExistence type="predicted"/>
<keyword evidence="1" id="KW-1133">Transmembrane helix</keyword>
<sequence length="163" mass="18860">MRKFEKGIHIICWSLLITFVLRQFWSAYQQPVWTMFNVVDIAVFSVSLLGAMPAYRIVKRSMFGGHALFSKKGLASFLNIDERKVETWHLPSFLNGGDVTLDRLIILWSYSFLLYFATSIDGYRQWLVFTDGAIETQKFLIGMCIVGVISFIVSWLFRLPSRT</sequence>
<dbReference type="EMBL" id="MASJ01000019">
    <property type="protein sequence ID" value="OCS84885.1"/>
    <property type="molecule type" value="Genomic_DNA"/>
</dbReference>
<dbReference type="RefSeq" id="WP_066545453.1">
    <property type="nucleotide sequence ID" value="NZ_MASJ01000019.1"/>
</dbReference>
<dbReference type="Proteomes" id="UP000093199">
    <property type="component" value="Unassembled WGS sequence"/>
</dbReference>
<dbReference type="STRING" id="33978.A6M13_14665"/>
<feature type="transmembrane region" description="Helical" evidence="1">
    <location>
        <begin position="31"/>
        <end position="52"/>
    </location>
</feature>
<evidence type="ECO:0000313" key="2">
    <source>
        <dbReference type="EMBL" id="OCS84885.1"/>
    </source>
</evidence>
<gene>
    <name evidence="2" type="ORF">A6M13_14665</name>
</gene>
<reference evidence="2 3" key="1">
    <citation type="submission" date="2016-07" db="EMBL/GenBank/DDBJ databases">
        <title>Caryophanon tenue genome sequencing.</title>
        <authorList>
            <person name="Verma A."/>
            <person name="Pal Y."/>
            <person name="Krishnamurthi S."/>
        </authorList>
    </citation>
    <scope>NUCLEOTIDE SEQUENCE [LARGE SCALE GENOMIC DNA]</scope>
    <source>
        <strain evidence="2 3">DSM 14152</strain>
    </source>
</reference>
<accession>A0A1C0YCL0</accession>
<protein>
    <submittedName>
        <fullName evidence="2">Uncharacterized protein</fullName>
    </submittedName>
</protein>
<keyword evidence="1" id="KW-0472">Membrane</keyword>
<feature type="transmembrane region" description="Helical" evidence="1">
    <location>
        <begin position="7"/>
        <end position="25"/>
    </location>
</feature>
<name>A0A1C0YCL0_9BACL</name>
<organism evidence="2 3">
    <name type="scientific">Caryophanon tenue</name>
    <dbReference type="NCBI Taxonomy" id="33978"/>
    <lineage>
        <taxon>Bacteria</taxon>
        <taxon>Bacillati</taxon>
        <taxon>Bacillota</taxon>
        <taxon>Bacilli</taxon>
        <taxon>Bacillales</taxon>
        <taxon>Caryophanaceae</taxon>
        <taxon>Caryophanon</taxon>
    </lineage>
</organism>
<keyword evidence="3" id="KW-1185">Reference proteome</keyword>
<feature type="transmembrane region" description="Helical" evidence="1">
    <location>
        <begin position="104"/>
        <end position="127"/>
    </location>
</feature>
<evidence type="ECO:0000256" key="1">
    <source>
        <dbReference type="SAM" id="Phobius"/>
    </source>
</evidence>